<keyword evidence="3" id="KW-1185">Reference proteome</keyword>
<protein>
    <submittedName>
        <fullName evidence="2">Uncharacterized protein</fullName>
    </submittedName>
</protein>
<reference evidence="2 3" key="1">
    <citation type="submission" date="2021-06" db="EMBL/GenBank/DDBJ databases">
        <title>Caerostris darwini draft genome.</title>
        <authorList>
            <person name="Kono N."/>
            <person name="Arakawa K."/>
        </authorList>
    </citation>
    <scope>NUCLEOTIDE SEQUENCE [LARGE SCALE GENOMIC DNA]</scope>
</reference>
<accession>A0AAV4UX00</accession>
<dbReference type="AlphaFoldDB" id="A0AAV4UX00"/>
<dbReference type="Proteomes" id="UP001054837">
    <property type="component" value="Unassembled WGS sequence"/>
</dbReference>
<feature type="region of interest" description="Disordered" evidence="1">
    <location>
        <begin position="36"/>
        <end position="56"/>
    </location>
</feature>
<gene>
    <name evidence="2" type="ORF">CDAR_521471</name>
</gene>
<sequence length="178" mass="20105">MRRTQNASLPYASPSMLFRMICNSVATDRELTLNSSSGLKKRQGVTSAPRDSRESSRCEKRVYIVEEIPINHKGSRNPTNFQNSICTTNFIKRTQKASPYASPSMLFRMICNTVATDLELTLNSSRGLKKRHGVRSAPRDSRESSRCEVSAFVNSQLLSQFSVRFNFLSGFPRNTLEN</sequence>
<comment type="caution">
    <text evidence="2">The sequence shown here is derived from an EMBL/GenBank/DDBJ whole genome shotgun (WGS) entry which is preliminary data.</text>
</comment>
<dbReference type="EMBL" id="BPLQ01012107">
    <property type="protein sequence ID" value="GIY62602.1"/>
    <property type="molecule type" value="Genomic_DNA"/>
</dbReference>
<evidence type="ECO:0000256" key="1">
    <source>
        <dbReference type="SAM" id="MobiDB-lite"/>
    </source>
</evidence>
<organism evidence="2 3">
    <name type="scientific">Caerostris darwini</name>
    <dbReference type="NCBI Taxonomy" id="1538125"/>
    <lineage>
        <taxon>Eukaryota</taxon>
        <taxon>Metazoa</taxon>
        <taxon>Ecdysozoa</taxon>
        <taxon>Arthropoda</taxon>
        <taxon>Chelicerata</taxon>
        <taxon>Arachnida</taxon>
        <taxon>Araneae</taxon>
        <taxon>Araneomorphae</taxon>
        <taxon>Entelegynae</taxon>
        <taxon>Araneoidea</taxon>
        <taxon>Araneidae</taxon>
        <taxon>Caerostris</taxon>
    </lineage>
</organism>
<evidence type="ECO:0000313" key="2">
    <source>
        <dbReference type="EMBL" id="GIY62602.1"/>
    </source>
</evidence>
<name>A0AAV4UX00_9ARAC</name>
<evidence type="ECO:0000313" key="3">
    <source>
        <dbReference type="Proteomes" id="UP001054837"/>
    </source>
</evidence>
<proteinExistence type="predicted"/>